<dbReference type="PANTHER" id="PTHR15835:SF6">
    <property type="entry name" value="ZINC FINGER C3HC-TYPE PROTEIN 1"/>
    <property type="match status" value="1"/>
</dbReference>
<dbReference type="Proteomes" id="UP000220158">
    <property type="component" value="Chromosome 10"/>
</dbReference>
<dbReference type="GO" id="GO:0008270">
    <property type="term" value="F:zinc ion binding"/>
    <property type="evidence" value="ECO:0007669"/>
    <property type="project" value="InterPro"/>
</dbReference>
<evidence type="ECO:0000256" key="3">
    <source>
        <dbReference type="SAM" id="MobiDB-lite"/>
    </source>
</evidence>
<reference evidence="5 6" key="1">
    <citation type="submission" date="2015-04" db="EMBL/GenBank/DDBJ databases">
        <authorList>
            <consortium name="Pathogen Informatics"/>
        </authorList>
    </citation>
    <scope>NUCLEOTIDE SEQUENCE [LARGE SCALE GENOMIC DNA]</scope>
    <source>
        <strain evidence="5 6">SGS1</strain>
    </source>
</reference>
<organism evidence="5 6">
    <name type="scientific">Plasmodium relictum</name>
    <dbReference type="NCBI Taxonomy" id="85471"/>
    <lineage>
        <taxon>Eukaryota</taxon>
        <taxon>Sar</taxon>
        <taxon>Alveolata</taxon>
        <taxon>Apicomplexa</taxon>
        <taxon>Aconoidasida</taxon>
        <taxon>Haemosporida</taxon>
        <taxon>Plasmodiidae</taxon>
        <taxon>Plasmodium</taxon>
        <taxon>Plasmodium (Haemamoeba)</taxon>
    </lineage>
</organism>
<evidence type="ECO:0000256" key="1">
    <source>
        <dbReference type="ARBA" id="ARBA00004123"/>
    </source>
</evidence>
<dbReference type="PANTHER" id="PTHR15835">
    <property type="entry name" value="NUCLEAR-INTERACTING PARTNER OF ALK"/>
    <property type="match status" value="1"/>
</dbReference>
<feature type="compositionally biased region" description="Low complexity" evidence="3">
    <location>
        <begin position="461"/>
        <end position="477"/>
    </location>
</feature>
<comment type="subcellular location">
    <subcellularLocation>
        <location evidence="1">Nucleus</location>
    </subcellularLocation>
</comment>
<keyword evidence="6" id="KW-1185">Reference proteome</keyword>
<evidence type="ECO:0000256" key="2">
    <source>
        <dbReference type="ARBA" id="ARBA00023242"/>
    </source>
</evidence>
<dbReference type="OMA" id="CKEVRGE"/>
<name>A0A1J1H6R1_PLARL</name>
<dbReference type="RefSeq" id="XP_028533471.1">
    <property type="nucleotide sequence ID" value="XM_028677042.1"/>
</dbReference>
<protein>
    <submittedName>
        <fullName evidence="5">Zinc finger protein, putative</fullName>
    </submittedName>
</protein>
<gene>
    <name evidence="5" type="ORF">PRELSG_1012200</name>
</gene>
<dbReference type="Pfam" id="PF07967">
    <property type="entry name" value="zf-C3HC"/>
    <property type="match status" value="1"/>
</dbReference>
<feature type="region of interest" description="Disordered" evidence="3">
    <location>
        <begin position="398"/>
        <end position="490"/>
    </location>
</feature>
<dbReference type="GeneID" id="39736588"/>
<dbReference type="EMBL" id="LN835305">
    <property type="protein sequence ID" value="CRH00468.1"/>
    <property type="molecule type" value="Genomic_DNA"/>
</dbReference>
<accession>A0A1J1H6R1</accession>
<feature type="compositionally biased region" description="Low complexity" evidence="3">
    <location>
        <begin position="398"/>
        <end position="414"/>
    </location>
</feature>
<dbReference type="AlphaFoldDB" id="A0A1J1H6R1"/>
<feature type="compositionally biased region" description="Low complexity" evidence="3">
    <location>
        <begin position="421"/>
        <end position="453"/>
    </location>
</feature>
<evidence type="ECO:0000313" key="6">
    <source>
        <dbReference type="Proteomes" id="UP000220158"/>
    </source>
</evidence>
<dbReference type="VEuPathDB" id="PlasmoDB:PRELSG_1012200"/>
<evidence type="ECO:0000313" key="5">
    <source>
        <dbReference type="EMBL" id="CRH00468.1"/>
    </source>
</evidence>
<dbReference type="KEGG" id="prel:PRELSG_1012200"/>
<sequence>MNNYIQMKETNCKRNEAIDVECRREELINIKKNFLNEEEDDYIKDSKRYLYDELSYINRINTFKIWLKKPVHLCSIILARNGYICENEYTIKCEMCNCKYIYEKDKYSMYTKINDLCLLHFDNCPWKNNLMSLSIFRLDEKSLKREELIKEYEINVSMLKNALYEIPLINIKKTIKDLIIIIKKHMENNFSKKKYTIFNWYINFFKNQFTQIFLNNKSVIEKGIEKIKENYKDYEKYIVDLNYINDLNFDISDETNYVNILCDETSLLKDEKEDINMYFKIVDKMKNYEYENINIYKIISLCGWSYKGDSVDNNNNFTQVLYCKYCYREIKICNYSTFSIRDNKLLLFKELNLLETKDLMDDLISKKKKLEKVRNSNSCVGSDTINILEQLSTLLNKTKNNNKNNSYNNNNISNIRHEDNNYYNSNNNDSNGNNNNKNNNNNSYNNSNNNISNIRHEDNNHYNGNNNDSNDNNNKGNSYEETKNETEKKKLNNNIINEDDYSFKWKKKDLILTKRSNDIFKDKNNNTLFFKNNKKYFFTNRNEDLFSKKNSDNKESSLKNSISKIYIEISEYLKNEDFFIKTLYDYYVLTDSQFFYSNESGNDKKKNRSFYNIRLFDIIENHRAYCPYMTEDLYSFSKITKLFFELLISEFQRKYVFK</sequence>
<feature type="domain" description="C3HC-type" evidence="4">
    <location>
        <begin position="51"/>
        <end position="167"/>
    </location>
</feature>
<proteinExistence type="predicted"/>
<dbReference type="GO" id="GO:0005634">
    <property type="term" value="C:nucleus"/>
    <property type="evidence" value="ECO:0007669"/>
    <property type="project" value="UniProtKB-SubCell"/>
</dbReference>
<dbReference type="InterPro" id="IPR012935">
    <property type="entry name" value="NuBaID_N"/>
</dbReference>
<keyword evidence="2" id="KW-0539">Nucleus</keyword>
<feature type="compositionally biased region" description="Basic and acidic residues" evidence="3">
    <location>
        <begin position="478"/>
        <end position="490"/>
    </location>
</feature>
<dbReference type="OrthoDB" id="376508at2759"/>
<evidence type="ECO:0000259" key="4">
    <source>
        <dbReference type="Pfam" id="PF07967"/>
    </source>
</evidence>